<dbReference type="EMBL" id="CAJQZP010001094">
    <property type="protein sequence ID" value="CAG5016050.1"/>
    <property type="molecule type" value="Genomic_DNA"/>
</dbReference>
<dbReference type="PANTHER" id="PTHR43881:SF5">
    <property type="entry name" value="GAMMA-GLUTAMYLTRANSPEPTIDASE"/>
    <property type="match status" value="1"/>
</dbReference>
<dbReference type="Proteomes" id="UP000691718">
    <property type="component" value="Unassembled WGS sequence"/>
</dbReference>
<keyword evidence="2" id="KW-1185">Reference proteome</keyword>
<accession>A0A8S3XEW3</accession>
<evidence type="ECO:0000313" key="1">
    <source>
        <dbReference type="EMBL" id="CAG5016050.1"/>
    </source>
</evidence>
<dbReference type="OrthoDB" id="2015213at2759"/>
<gene>
    <name evidence="1" type="ORF">PAPOLLO_LOCUS16466</name>
</gene>
<comment type="caution">
    <text evidence="1">The sequence shown here is derived from an EMBL/GenBank/DDBJ whole genome shotgun (WGS) entry which is preliminary data.</text>
</comment>
<organism evidence="1 2">
    <name type="scientific">Parnassius apollo</name>
    <name type="common">Apollo butterfly</name>
    <name type="synonym">Papilio apollo</name>
    <dbReference type="NCBI Taxonomy" id="110799"/>
    <lineage>
        <taxon>Eukaryota</taxon>
        <taxon>Metazoa</taxon>
        <taxon>Ecdysozoa</taxon>
        <taxon>Arthropoda</taxon>
        <taxon>Hexapoda</taxon>
        <taxon>Insecta</taxon>
        <taxon>Pterygota</taxon>
        <taxon>Neoptera</taxon>
        <taxon>Endopterygota</taxon>
        <taxon>Lepidoptera</taxon>
        <taxon>Glossata</taxon>
        <taxon>Ditrysia</taxon>
        <taxon>Papilionoidea</taxon>
        <taxon>Papilionidae</taxon>
        <taxon>Parnassiinae</taxon>
        <taxon>Parnassini</taxon>
        <taxon>Parnassius</taxon>
        <taxon>Parnassius</taxon>
    </lineage>
</organism>
<dbReference type="InterPro" id="IPR052896">
    <property type="entry name" value="GGT-like_enzyme"/>
</dbReference>
<dbReference type="PANTHER" id="PTHR43881">
    <property type="entry name" value="GAMMA-GLUTAMYLTRANSPEPTIDASE (AFU_ORTHOLOGUE AFUA_4G13580)"/>
    <property type="match status" value="1"/>
</dbReference>
<reference evidence="1" key="1">
    <citation type="submission" date="2021-04" db="EMBL/GenBank/DDBJ databases">
        <authorList>
            <person name="Tunstrom K."/>
        </authorList>
    </citation>
    <scope>NUCLEOTIDE SEQUENCE</scope>
</reference>
<sequence length="528" mass="57949">MDISNVAPRGMVVTPHHLATQSAVKILRAGGTAMEATVAAAATISVVYPHMNGIGGDGFWLIVPPHGDPVVIEACGAAGSLADLDFFADCSEIPMSGPRSAITVAGTVGGWEEALKYVSECGYQRTSVSKLLEDAINYAEDGFPVSSSHEENLRKFYSNVSPSKDFVNTYLPNGRIPKVGERFCQKNLARTLRELVENGLNSFYKGNLARLIAGDMLNLGMPITETDLSNYKPIRRTPLRLLHEHGEIFNLPPPSQGLVSLSILAILDRLRINGRKEEEFIHAVVEATKQAFELRDQYITDPSYMEVDAQSLLDDHIIREMVDKIKLDKASVLANGKGSGDTIWLGVMDEKGFSVSFIQSIYHICGSGVVLPKTGILWHNRGISFNLQKDHILSLRPGKKPFHTLNPAAARLNDGRVMVYGTRGGDGQPQTQAVIFHRYVIQGRSLQRSISAPRWVYGRTIGIRNDILHLEDRFSKEIINYLKERGHEISILSPYSEDVGQAGALVRHCNGMLEGAFDPRSNGSAAGF</sequence>
<protein>
    <submittedName>
        <fullName evidence="1">(apollo) hypothetical protein</fullName>
    </submittedName>
</protein>
<proteinExistence type="predicted"/>
<evidence type="ECO:0000313" key="2">
    <source>
        <dbReference type="Proteomes" id="UP000691718"/>
    </source>
</evidence>
<dbReference type="AlphaFoldDB" id="A0A8S3XEW3"/>
<dbReference type="Pfam" id="PF01019">
    <property type="entry name" value="G_glu_transpept"/>
    <property type="match status" value="1"/>
</dbReference>
<name>A0A8S3XEW3_PARAO</name>